<feature type="active site" description="Schiff-base intermediate with substrate" evidence="9">
    <location>
        <position position="188"/>
    </location>
</feature>
<keyword evidence="11" id="KW-0862">Zinc</keyword>
<proteinExistence type="inferred from homology"/>
<dbReference type="UniPathway" id="UPA00251">
    <property type="reaction ID" value="UER00318"/>
</dbReference>
<evidence type="ECO:0000256" key="10">
    <source>
        <dbReference type="PIRSR" id="PIRSR001415-2"/>
    </source>
</evidence>
<dbReference type="RefSeq" id="WP_184619981.1">
    <property type="nucleotide sequence ID" value="NZ_JACHEX010000007.1"/>
</dbReference>
<comment type="pathway">
    <text evidence="1">Porphyrin-containing compound metabolism; protoporphyrin-IX biosynthesis; coproporphyrinogen-III from 5-aminolevulinate: step 1/4.</text>
</comment>
<dbReference type="NCBIfam" id="NF006762">
    <property type="entry name" value="PRK09283.1"/>
    <property type="match status" value="1"/>
</dbReference>
<evidence type="ECO:0000256" key="8">
    <source>
        <dbReference type="ARBA" id="ARBA00047651"/>
    </source>
</evidence>
<feature type="binding site" evidence="11">
    <location>
        <position position="113"/>
    </location>
    <ligand>
        <name>Zn(2+)</name>
        <dbReference type="ChEBI" id="CHEBI:29105"/>
        <note>catalytic</note>
    </ligand>
</feature>
<comment type="catalytic activity">
    <reaction evidence="8 13">
        <text>2 5-aminolevulinate = porphobilinogen + 2 H2O + H(+)</text>
        <dbReference type="Rhea" id="RHEA:24064"/>
        <dbReference type="ChEBI" id="CHEBI:15377"/>
        <dbReference type="ChEBI" id="CHEBI:15378"/>
        <dbReference type="ChEBI" id="CHEBI:58126"/>
        <dbReference type="ChEBI" id="CHEBI:356416"/>
        <dbReference type="EC" id="4.2.1.24"/>
    </reaction>
</comment>
<dbReference type="CDD" id="cd00384">
    <property type="entry name" value="ALAD_PBGS"/>
    <property type="match status" value="1"/>
</dbReference>
<dbReference type="InterPro" id="IPR013785">
    <property type="entry name" value="Aldolase_TIM"/>
</dbReference>
<keyword evidence="11" id="KW-0479">Metal-binding</keyword>
<keyword evidence="5" id="KW-0350">Heme biosynthesis</keyword>
<dbReference type="InterPro" id="IPR030656">
    <property type="entry name" value="ALAD_AS"/>
</dbReference>
<dbReference type="PROSITE" id="PS00169">
    <property type="entry name" value="D_ALA_DEHYDRATASE"/>
    <property type="match status" value="1"/>
</dbReference>
<organism evidence="15 16">
    <name type="scientific">Thermosipho japonicus</name>
    <dbReference type="NCBI Taxonomy" id="90323"/>
    <lineage>
        <taxon>Bacteria</taxon>
        <taxon>Thermotogati</taxon>
        <taxon>Thermotogota</taxon>
        <taxon>Thermotogae</taxon>
        <taxon>Thermotogales</taxon>
        <taxon>Fervidobacteriaceae</taxon>
        <taxon>Thermosipho</taxon>
    </lineage>
</organism>
<dbReference type="SMART" id="SM01004">
    <property type="entry name" value="ALAD"/>
    <property type="match status" value="1"/>
</dbReference>
<accession>A0A841GTT0</accession>
<feature type="binding site" evidence="11">
    <location>
        <position position="115"/>
    </location>
    <ligand>
        <name>Zn(2+)</name>
        <dbReference type="ChEBI" id="CHEBI:29105"/>
        <note>catalytic</note>
    </ligand>
</feature>
<evidence type="ECO:0000256" key="6">
    <source>
        <dbReference type="ARBA" id="ARBA00023239"/>
    </source>
</evidence>
<keyword evidence="7 13" id="KW-0627">Porphyrin biosynthesis</keyword>
<evidence type="ECO:0000313" key="15">
    <source>
        <dbReference type="EMBL" id="MBB6063409.1"/>
    </source>
</evidence>
<evidence type="ECO:0000256" key="13">
    <source>
        <dbReference type="RuleBase" id="RU000515"/>
    </source>
</evidence>
<dbReference type="GO" id="GO:0005829">
    <property type="term" value="C:cytosol"/>
    <property type="evidence" value="ECO:0007669"/>
    <property type="project" value="TreeGrafter"/>
</dbReference>
<keyword evidence="12" id="KW-0460">Magnesium</keyword>
<name>A0A841GTT0_9BACT</name>
<evidence type="ECO:0000313" key="16">
    <source>
        <dbReference type="Proteomes" id="UP000555828"/>
    </source>
</evidence>
<feature type="binding site" evidence="10">
    <location>
        <position position="210"/>
    </location>
    <ligand>
        <name>5-aminolevulinate</name>
        <dbReference type="ChEBI" id="CHEBI:356416"/>
        <label>1</label>
    </ligand>
</feature>
<dbReference type="Gene3D" id="3.20.20.70">
    <property type="entry name" value="Aldolase class I"/>
    <property type="match status" value="1"/>
</dbReference>
<feature type="binding site" evidence="12">
    <location>
        <position position="226"/>
    </location>
    <ligand>
        <name>Mg(2+)</name>
        <dbReference type="ChEBI" id="CHEBI:18420"/>
    </ligand>
</feature>
<keyword evidence="6 13" id="KW-0456">Lyase</keyword>
<dbReference type="EMBL" id="JACHEX010000007">
    <property type="protein sequence ID" value="MBB6063409.1"/>
    <property type="molecule type" value="Genomic_DNA"/>
</dbReference>
<comment type="caution">
    <text evidence="15">The sequence shown here is derived from an EMBL/GenBank/DDBJ whole genome shotgun (WGS) entry which is preliminary data.</text>
</comment>
<gene>
    <name evidence="15" type="ORF">HNP65_001880</name>
</gene>
<feature type="binding site" evidence="10">
    <location>
        <position position="267"/>
    </location>
    <ligand>
        <name>5-aminolevulinate</name>
        <dbReference type="ChEBI" id="CHEBI:356416"/>
        <label>2</label>
    </ligand>
</feature>
<evidence type="ECO:0000256" key="5">
    <source>
        <dbReference type="ARBA" id="ARBA00023133"/>
    </source>
</evidence>
<dbReference type="Pfam" id="PF00490">
    <property type="entry name" value="ALAD"/>
    <property type="match status" value="1"/>
</dbReference>
<dbReference type="PRINTS" id="PR00144">
    <property type="entry name" value="DALDHYDRTASE"/>
</dbReference>
<dbReference type="FunFam" id="3.20.20.70:FF:000019">
    <property type="entry name" value="Delta-aminolevulinic acid dehydratase"/>
    <property type="match status" value="1"/>
</dbReference>
<feature type="binding site" evidence="10">
    <location>
        <position position="306"/>
    </location>
    <ligand>
        <name>5-aminolevulinate</name>
        <dbReference type="ChEBI" id="CHEBI:356416"/>
        <label>2</label>
    </ligand>
</feature>
<dbReference type="PIRSF" id="PIRSF001415">
    <property type="entry name" value="Porphbilin_synth"/>
    <property type="match status" value="1"/>
</dbReference>
<dbReference type="InterPro" id="IPR001731">
    <property type="entry name" value="ALAD"/>
</dbReference>
<evidence type="ECO:0000256" key="7">
    <source>
        <dbReference type="ARBA" id="ARBA00023244"/>
    </source>
</evidence>
<dbReference type="GO" id="GO:0004655">
    <property type="term" value="F:porphobilinogen synthase activity"/>
    <property type="evidence" value="ECO:0007669"/>
    <property type="project" value="UniProtKB-EC"/>
</dbReference>
<dbReference type="PANTHER" id="PTHR11458">
    <property type="entry name" value="DELTA-AMINOLEVULINIC ACID DEHYDRATASE"/>
    <property type="match status" value="1"/>
</dbReference>
<evidence type="ECO:0000256" key="4">
    <source>
        <dbReference type="ARBA" id="ARBA00020771"/>
    </source>
</evidence>
<dbReference type="GO" id="GO:0008270">
    <property type="term" value="F:zinc ion binding"/>
    <property type="evidence" value="ECO:0007669"/>
    <property type="project" value="TreeGrafter"/>
</dbReference>
<dbReference type="EC" id="4.2.1.24" evidence="3 13"/>
<evidence type="ECO:0000256" key="3">
    <source>
        <dbReference type="ARBA" id="ARBA00012053"/>
    </source>
</evidence>
<evidence type="ECO:0000256" key="1">
    <source>
        <dbReference type="ARBA" id="ARBA00004694"/>
    </source>
</evidence>
<comment type="subunit">
    <text evidence="13">Homooctamer.</text>
</comment>
<dbReference type="Proteomes" id="UP000555828">
    <property type="component" value="Unassembled WGS sequence"/>
</dbReference>
<keyword evidence="16" id="KW-1185">Reference proteome</keyword>
<feature type="binding site" evidence="11">
    <location>
        <position position="123"/>
    </location>
    <ligand>
        <name>Zn(2+)</name>
        <dbReference type="ChEBI" id="CHEBI:29105"/>
        <note>catalytic</note>
    </ligand>
</feature>
<feature type="binding site" evidence="10">
    <location>
        <position position="198"/>
    </location>
    <ligand>
        <name>5-aminolevulinate</name>
        <dbReference type="ChEBI" id="CHEBI:356416"/>
        <label>1</label>
    </ligand>
</feature>
<sequence>MIKRPRRLRKNEIIRSLVREYKVCVDDLVYPLFIKDGYKLKEEIDSMPGVFRYSIDTAIEEIKEARSYGIKSFILFGVPEEKSLECALSGIIPKALRQIKREIEDIVLIADVCMCGYTKEGHCGLVKDGVILNDESLTVLADIALSYAKAGADIVAPSDMMDGRVYEIRKKLDEHKFTDTLIMSYSVKYASSFYGPFRDAAHSAPAFGDRKTYQMDYANKREALKEIELDIEEGADIVMVKPALSYLDIIHLAKEKFNLPVAAYNVSGEYSMVKAASKMGWINEKDIVMEILTSMKRAGADIIITYHAKDVAKWITCQ</sequence>
<dbReference type="GO" id="GO:0006782">
    <property type="term" value="P:protoporphyrinogen IX biosynthetic process"/>
    <property type="evidence" value="ECO:0007669"/>
    <property type="project" value="UniProtKB-UniPathway"/>
</dbReference>
<evidence type="ECO:0000256" key="14">
    <source>
        <dbReference type="RuleBase" id="RU004161"/>
    </source>
</evidence>
<feature type="active site" description="Schiff-base intermediate with substrate" evidence="9">
    <location>
        <position position="241"/>
    </location>
</feature>
<evidence type="ECO:0000256" key="2">
    <source>
        <dbReference type="ARBA" id="ARBA00008055"/>
    </source>
</evidence>
<comment type="similarity">
    <text evidence="2 14">Belongs to the ALAD family.</text>
</comment>
<evidence type="ECO:0000256" key="12">
    <source>
        <dbReference type="PIRSR" id="PIRSR001415-5"/>
    </source>
</evidence>
<dbReference type="PANTHER" id="PTHR11458:SF0">
    <property type="entry name" value="DELTA-AMINOLEVULINIC ACID DEHYDRATASE"/>
    <property type="match status" value="1"/>
</dbReference>
<dbReference type="AlphaFoldDB" id="A0A841GTT0"/>
<protein>
    <recommendedName>
        <fullName evidence="4 13">Delta-aminolevulinic acid dehydratase</fullName>
        <ecNumber evidence="3 13">4.2.1.24</ecNumber>
    </recommendedName>
</protein>
<dbReference type="SUPFAM" id="SSF51569">
    <property type="entry name" value="Aldolase"/>
    <property type="match status" value="1"/>
</dbReference>
<reference evidence="15 16" key="1">
    <citation type="submission" date="2020-08" db="EMBL/GenBank/DDBJ databases">
        <title>Genomic Encyclopedia of Type Strains, Phase IV (KMG-IV): sequencing the most valuable type-strain genomes for metagenomic binning, comparative biology and taxonomic classification.</title>
        <authorList>
            <person name="Goeker M."/>
        </authorList>
    </citation>
    <scope>NUCLEOTIDE SEQUENCE [LARGE SCALE GENOMIC DNA]</scope>
    <source>
        <strain evidence="15 16">DSM 13481</strain>
    </source>
</reference>
<evidence type="ECO:0000256" key="9">
    <source>
        <dbReference type="PIRSR" id="PIRSR001415-1"/>
    </source>
</evidence>
<evidence type="ECO:0000256" key="11">
    <source>
        <dbReference type="PIRSR" id="PIRSR001415-3"/>
    </source>
</evidence>